<dbReference type="AlphaFoldDB" id="A0A6A7BPP2"/>
<dbReference type="Pfam" id="PF14420">
    <property type="entry name" value="Clr5"/>
    <property type="match status" value="1"/>
</dbReference>
<reference evidence="3" key="1">
    <citation type="journal article" date="2020" name="Stud. Mycol.">
        <title>101 Dothideomycetes genomes: a test case for predicting lifestyles and emergence of pathogens.</title>
        <authorList>
            <person name="Haridas S."/>
            <person name="Albert R."/>
            <person name="Binder M."/>
            <person name="Bloem J."/>
            <person name="Labutti K."/>
            <person name="Salamov A."/>
            <person name="Andreopoulos B."/>
            <person name="Baker S."/>
            <person name="Barry K."/>
            <person name="Bills G."/>
            <person name="Bluhm B."/>
            <person name="Cannon C."/>
            <person name="Castanera R."/>
            <person name="Culley D."/>
            <person name="Daum C."/>
            <person name="Ezra D."/>
            <person name="Gonzalez J."/>
            <person name="Henrissat B."/>
            <person name="Kuo A."/>
            <person name="Liang C."/>
            <person name="Lipzen A."/>
            <person name="Lutzoni F."/>
            <person name="Magnuson J."/>
            <person name="Mondo S."/>
            <person name="Nolan M."/>
            <person name="Ohm R."/>
            <person name="Pangilinan J."/>
            <person name="Park H.-J."/>
            <person name="Ramirez L."/>
            <person name="Alfaro M."/>
            <person name="Sun H."/>
            <person name="Tritt A."/>
            <person name="Yoshinaga Y."/>
            <person name="Zwiers L.-H."/>
            <person name="Turgeon B."/>
            <person name="Goodwin S."/>
            <person name="Spatafora J."/>
            <person name="Crous P."/>
            <person name="Grigoriev I."/>
        </authorList>
    </citation>
    <scope>NUCLEOTIDE SEQUENCE</scope>
    <source>
        <strain evidence="3">CBS 480.64</strain>
    </source>
</reference>
<protein>
    <recommendedName>
        <fullName evidence="2">Clr5 domain-containing protein</fullName>
    </recommendedName>
</protein>
<dbReference type="PANTHER" id="PTHR46177:SF1">
    <property type="entry name" value="INTEGRASE CATALYTIC DOMAIN-CONTAINING PROTEIN"/>
    <property type="match status" value="1"/>
</dbReference>
<dbReference type="EMBL" id="MU006055">
    <property type="protein sequence ID" value="KAF2857254.1"/>
    <property type="molecule type" value="Genomic_DNA"/>
</dbReference>
<feature type="compositionally biased region" description="Basic and acidic residues" evidence="1">
    <location>
        <begin position="227"/>
        <end position="248"/>
    </location>
</feature>
<sequence>MPAPRLDLDEWRDRVAHLITNEDFTVKEVIRMLRKTHDLKVSDCTLRRRLKEWGIRKSNPPLKAQDPSQQNISAEIRAMHTNTRLTDAEMAEMLSENGYKVSARVVAKIRKEMGLYKRTMPYEEDEVDQNIEEVLERELKDKKVTGLNRNELYDYIRRQYPHLRIVGRNRVARIARRINPQAVQDRVRNSRFKVGNTVALDSIQKNRKRENVDDFSPQSEKSSAQPDDIRKEKSPAPRYSFRDRERQCKRVRTRR</sequence>
<dbReference type="InterPro" id="IPR025676">
    <property type="entry name" value="Clr5_dom"/>
</dbReference>
<dbReference type="Proteomes" id="UP000799421">
    <property type="component" value="Unassembled WGS sequence"/>
</dbReference>
<feature type="domain" description="Clr5" evidence="2">
    <location>
        <begin position="7"/>
        <end position="57"/>
    </location>
</feature>
<dbReference type="OrthoDB" id="5392716at2759"/>
<feature type="compositionally biased region" description="Polar residues" evidence="1">
    <location>
        <begin position="216"/>
        <end position="225"/>
    </location>
</feature>
<name>A0A6A7BPP2_9PEZI</name>
<proteinExistence type="predicted"/>
<dbReference type="Gene3D" id="1.10.10.60">
    <property type="entry name" value="Homeodomain-like"/>
    <property type="match status" value="1"/>
</dbReference>
<organism evidence="3 4">
    <name type="scientific">Piedraia hortae CBS 480.64</name>
    <dbReference type="NCBI Taxonomy" id="1314780"/>
    <lineage>
        <taxon>Eukaryota</taxon>
        <taxon>Fungi</taxon>
        <taxon>Dikarya</taxon>
        <taxon>Ascomycota</taxon>
        <taxon>Pezizomycotina</taxon>
        <taxon>Dothideomycetes</taxon>
        <taxon>Dothideomycetidae</taxon>
        <taxon>Capnodiales</taxon>
        <taxon>Piedraiaceae</taxon>
        <taxon>Piedraia</taxon>
    </lineage>
</organism>
<feature type="region of interest" description="Disordered" evidence="1">
    <location>
        <begin position="203"/>
        <end position="255"/>
    </location>
</feature>
<evidence type="ECO:0000259" key="2">
    <source>
        <dbReference type="Pfam" id="PF14420"/>
    </source>
</evidence>
<evidence type="ECO:0000256" key="1">
    <source>
        <dbReference type="SAM" id="MobiDB-lite"/>
    </source>
</evidence>
<evidence type="ECO:0000313" key="3">
    <source>
        <dbReference type="EMBL" id="KAF2857254.1"/>
    </source>
</evidence>
<evidence type="ECO:0000313" key="4">
    <source>
        <dbReference type="Proteomes" id="UP000799421"/>
    </source>
</evidence>
<keyword evidence="4" id="KW-1185">Reference proteome</keyword>
<accession>A0A6A7BPP2</accession>
<gene>
    <name evidence="3" type="ORF">K470DRAFT_261006</name>
</gene>
<dbReference type="PANTHER" id="PTHR46177">
    <property type="entry name" value="INTEGRASE CATALYTIC DOMAIN-CONTAINING PROTEIN"/>
    <property type="match status" value="1"/>
</dbReference>